<evidence type="ECO:0000313" key="2">
    <source>
        <dbReference type="Proteomes" id="UP001273589"/>
    </source>
</evidence>
<dbReference type="Proteomes" id="UP001273589">
    <property type="component" value="Unassembled WGS sequence"/>
</dbReference>
<dbReference type="RefSeq" id="WP_199924028.1">
    <property type="nucleotide sequence ID" value="NZ_JARAWN010000126.1"/>
</dbReference>
<accession>A0AAJ2PRF4</accession>
<dbReference type="AlphaFoldDB" id="A0AAJ2PRF4"/>
<reference evidence="1" key="1">
    <citation type="journal article" date="2023" name="Microb. Genom.">
        <title>Mesoterricola silvestris gen. nov., sp. nov., Mesoterricola sediminis sp. nov., Geothrix oryzae sp. nov., Geothrix edaphica sp. nov., Geothrix rubra sp. nov., and Geothrix limicola sp. nov., six novel members of Acidobacteriota isolated from soils.</title>
        <authorList>
            <person name="Weisberg A.J."/>
            <person name="Pearce E."/>
            <person name="Kramer C.G."/>
            <person name="Chang J.H."/>
            <person name="Clarke C.R."/>
        </authorList>
    </citation>
    <scope>NUCLEOTIDE SEQUENCE</scope>
    <source>
        <strain evidence="1">ND06-05F</strain>
    </source>
</reference>
<proteinExistence type="predicted"/>
<sequence length="380" mass="40764">MWKLPDTVARRFPLIARPRPACLPLPQRIHALAELADTAARQGDASVASTVYNQAALIASDVGAPDAARTLCHQHAAAYLHAAPLPGKTAIRALEPVVNLARLQIRAGQYDNGRRQLLALFDAVSTSAPIQVEDVAVPAELIATAEDRQEVRAWLWRVLLADGARALTAAGRWTEALAHVEAHHGVGQRMFDGRQIAVLAAIAEGNSDRAAELLEHTKPDEQWEHAVTVCLTLLCSRAAGQSIDESLEDVLSAVLGRQAEPGLSVFDNRLGLTVLDAIGCTGHPSAHRVAEHLADRALLALDGYVAREVLTHPICAPLIPNQQAQHCRDLVNACALGTHPFPEALCGELAAALRMSDRVIRAAMRGPAGSSQRRQASIRR</sequence>
<gene>
    <name evidence="1" type="ORF">PV367_20620</name>
</gene>
<comment type="caution">
    <text evidence="1">The sequence shown here is derived from an EMBL/GenBank/DDBJ whole genome shotgun (WGS) entry which is preliminary data.</text>
</comment>
<dbReference type="EMBL" id="JARAWN010000126">
    <property type="protein sequence ID" value="MDX3132142.1"/>
    <property type="molecule type" value="Genomic_DNA"/>
</dbReference>
<name>A0AAJ2PRF4_9ACTN</name>
<organism evidence="1 2">
    <name type="scientific">Streptomyces europaeiscabiei</name>
    <dbReference type="NCBI Taxonomy" id="146819"/>
    <lineage>
        <taxon>Bacteria</taxon>
        <taxon>Bacillati</taxon>
        <taxon>Actinomycetota</taxon>
        <taxon>Actinomycetes</taxon>
        <taxon>Kitasatosporales</taxon>
        <taxon>Streptomycetaceae</taxon>
        <taxon>Streptomyces</taxon>
    </lineage>
</organism>
<evidence type="ECO:0000313" key="1">
    <source>
        <dbReference type="EMBL" id="MDX3132142.1"/>
    </source>
</evidence>
<protein>
    <submittedName>
        <fullName evidence="1">Uncharacterized protein</fullName>
    </submittedName>
</protein>